<dbReference type="InterPro" id="IPR029058">
    <property type="entry name" value="AB_hydrolase_fold"/>
</dbReference>
<dbReference type="EC" id="3.1.1.-" evidence="2"/>
<dbReference type="GO" id="GO:0016042">
    <property type="term" value="P:lipid catabolic process"/>
    <property type="evidence" value="ECO:0007669"/>
    <property type="project" value="UniProtKB-UniRule"/>
</dbReference>
<gene>
    <name evidence="3" type="ORF">TorRG33x02_057190</name>
</gene>
<dbReference type="Gene3D" id="3.40.50.1820">
    <property type="entry name" value="alpha/beta hydrolase"/>
    <property type="match status" value="1"/>
</dbReference>
<dbReference type="OrthoDB" id="1295866at2759"/>
<comment type="function">
    <text evidence="2">Acylhydrolase that catalyzes the hydrolysis of phospholipids at the sn-1 position.</text>
</comment>
<reference evidence="4" key="1">
    <citation type="submission" date="2016-06" db="EMBL/GenBank/DDBJ databases">
        <title>Parallel loss of symbiosis genes in relatives of nitrogen-fixing non-legume Parasponia.</title>
        <authorList>
            <person name="Van Velzen R."/>
            <person name="Holmer R."/>
            <person name="Bu F."/>
            <person name="Rutten L."/>
            <person name="Van Zeijl A."/>
            <person name="Liu W."/>
            <person name="Santuari L."/>
            <person name="Cao Q."/>
            <person name="Sharma T."/>
            <person name="Shen D."/>
            <person name="Roswanjaya Y."/>
            <person name="Wardhani T."/>
            <person name="Kalhor M.S."/>
            <person name="Jansen J."/>
            <person name="Van den Hoogen J."/>
            <person name="Gungor B."/>
            <person name="Hartog M."/>
            <person name="Hontelez J."/>
            <person name="Verver J."/>
            <person name="Yang W.-C."/>
            <person name="Schijlen E."/>
            <person name="Repin R."/>
            <person name="Schilthuizen M."/>
            <person name="Schranz E."/>
            <person name="Heidstra R."/>
            <person name="Miyata K."/>
            <person name="Fedorova E."/>
            <person name="Kohlen W."/>
            <person name="Bisseling T."/>
            <person name="Smit S."/>
            <person name="Geurts R."/>
        </authorList>
    </citation>
    <scope>NUCLEOTIDE SEQUENCE [LARGE SCALE GENOMIC DNA]</scope>
    <source>
        <strain evidence="4">cv. RG33-2</strain>
    </source>
</reference>
<comment type="caution">
    <text evidence="3">The sequence shown here is derived from an EMBL/GenBank/DDBJ whole genome shotgun (WGS) entry which is preliminary data.</text>
</comment>
<dbReference type="InterPro" id="IPR033556">
    <property type="entry name" value="PLA"/>
</dbReference>
<dbReference type="EMBL" id="JXTC01000024">
    <property type="protein sequence ID" value="PON98485.1"/>
    <property type="molecule type" value="Genomic_DNA"/>
</dbReference>
<evidence type="ECO:0000313" key="3">
    <source>
        <dbReference type="EMBL" id="PON98485.1"/>
    </source>
</evidence>
<dbReference type="PANTHER" id="PTHR31828:SF10">
    <property type="entry name" value="PHOSPHOLIPASE A1-IIDELTA"/>
    <property type="match status" value="1"/>
</dbReference>
<keyword evidence="1 2" id="KW-0378">Hydrolase</keyword>
<dbReference type="STRING" id="63057.A0A2P5FL06"/>
<proteinExistence type="inferred from homology"/>
<keyword evidence="2" id="KW-0443">Lipid metabolism</keyword>
<dbReference type="GO" id="GO:0008970">
    <property type="term" value="F:phospholipase A1 activity"/>
    <property type="evidence" value="ECO:0007669"/>
    <property type="project" value="UniProtKB-UniRule"/>
</dbReference>
<evidence type="ECO:0000313" key="4">
    <source>
        <dbReference type="Proteomes" id="UP000237000"/>
    </source>
</evidence>
<dbReference type="AlphaFoldDB" id="A0A2P5FL06"/>
<dbReference type="Proteomes" id="UP000237000">
    <property type="component" value="Unassembled WGS sequence"/>
</dbReference>
<comment type="similarity">
    <text evidence="2">Belongs to the AB hydrolase superfamily. Lipase family.</text>
</comment>
<protein>
    <recommendedName>
        <fullName evidence="2">Phospholipase A1</fullName>
        <ecNumber evidence="2">3.1.1.-</ecNumber>
    </recommendedName>
</protein>
<keyword evidence="4" id="KW-1185">Reference proteome</keyword>
<organism evidence="3 4">
    <name type="scientific">Trema orientale</name>
    <name type="common">Charcoal tree</name>
    <name type="synonym">Celtis orientalis</name>
    <dbReference type="NCBI Taxonomy" id="63057"/>
    <lineage>
        <taxon>Eukaryota</taxon>
        <taxon>Viridiplantae</taxon>
        <taxon>Streptophyta</taxon>
        <taxon>Embryophyta</taxon>
        <taxon>Tracheophyta</taxon>
        <taxon>Spermatophyta</taxon>
        <taxon>Magnoliopsida</taxon>
        <taxon>eudicotyledons</taxon>
        <taxon>Gunneridae</taxon>
        <taxon>Pentapetalae</taxon>
        <taxon>rosids</taxon>
        <taxon>fabids</taxon>
        <taxon>Rosales</taxon>
        <taxon>Cannabaceae</taxon>
        <taxon>Trema</taxon>
    </lineage>
</organism>
<sequence length="114" mass="13097">MESYSPTWKELLGENNWCGFLDEPPPMDLSLRKFILRCGNFAEATYDAFENDPNFCPSGNRLNDLNMSTFFCDVFLQNSEDYKVISFLYATSGFNLMDFLFPFPPPSMATDPKT</sequence>
<name>A0A2P5FL06_TREOI</name>
<evidence type="ECO:0000256" key="2">
    <source>
        <dbReference type="RuleBase" id="RU367093"/>
    </source>
</evidence>
<evidence type="ECO:0000256" key="1">
    <source>
        <dbReference type="ARBA" id="ARBA00022801"/>
    </source>
</evidence>
<accession>A0A2P5FL06</accession>
<keyword evidence="2" id="KW-0442">Lipid degradation</keyword>
<dbReference type="PANTHER" id="PTHR31828">
    <property type="entry name" value="PHOSPHOLIPASE A1-IIGAMMA"/>
    <property type="match status" value="1"/>
</dbReference>
<dbReference type="InParanoid" id="A0A2P5FL06"/>